<evidence type="ECO:0000313" key="4">
    <source>
        <dbReference type="Proteomes" id="UP000190696"/>
    </source>
</evidence>
<comment type="caution">
    <text evidence="2">The sequence shown here is derived from an EMBL/GenBank/DDBJ whole genome shotgun (WGS) entry which is preliminary data.</text>
</comment>
<dbReference type="AlphaFoldDB" id="A0A1S9SYP9"/>
<dbReference type="GeneID" id="92883295"/>
<evidence type="ECO:0000256" key="1">
    <source>
        <dbReference type="SAM" id="Phobius"/>
    </source>
</evidence>
<dbReference type="Pfam" id="PF17314">
    <property type="entry name" value="DUF5360"/>
    <property type="match status" value="1"/>
</dbReference>
<dbReference type="RefSeq" id="WP_016093106.1">
    <property type="nucleotide sequence ID" value="NZ_JBCMNA010000079.1"/>
</dbReference>
<proteinExistence type="predicted"/>
<feature type="transmembrane region" description="Helical" evidence="1">
    <location>
        <begin position="47"/>
        <end position="65"/>
    </location>
</feature>
<organism evidence="2 4">
    <name type="scientific">Bacillus mycoides</name>
    <dbReference type="NCBI Taxonomy" id="1405"/>
    <lineage>
        <taxon>Bacteria</taxon>
        <taxon>Bacillati</taxon>
        <taxon>Bacillota</taxon>
        <taxon>Bacilli</taxon>
        <taxon>Bacillales</taxon>
        <taxon>Bacillaceae</taxon>
        <taxon>Bacillus</taxon>
        <taxon>Bacillus cereus group</taxon>
    </lineage>
</organism>
<accession>A0A1S9SYP9</accession>
<protein>
    <recommendedName>
        <fullName evidence="6">YvaD family protein</fullName>
    </recommendedName>
</protein>
<reference evidence="3 5" key="2">
    <citation type="submission" date="2018-08" db="EMBL/GenBank/DDBJ databases">
        <title>Freshwater and sediment microbial communities from various areas in North America, analyzing microbe dynamics in response to fracking.</title>
        <authorList>
            <person name="Lamendella R."/>
        </authorList>
    </citation>
    <scope>NUCLEOTIDE SEQUENCE [LARGE SCALE GENOMIC DNA]</scope>
    <source>
        <strain evidence="3 5">DB-1</strain>
    </source>
</reference>
<reference evidence="2 4" key="1">
    <citation type="submission" date="2017-01" db="EMBL/GenBank/DDBJ databases">
        <title>Bacillus cereus isolates.</title>
        <authorList>
            <person name="Beno S.M."/>
        </authorList>
    </citation>
    <scope>NUCLEOTIDE SEQUENCE [LARGE SCALE GENOMIC DNA]</scope>
    <source>
        <strain evidence="2 4">FSL W7-1108</strain>
    </source>
</reference>
<sequence>MNRLKYFFLITDIGFVMYWFITIFHMIPQEYLFKDYQNPILVAWNWSFLPLDLLISLTGFLSLYLHFKQNPIWSHFAFVSLILTFCSGLQALAFWTIRLDFDISWWIPNLYLLVYPCFYLKIIWRECGWHEIREKKIQ</sequence>
<keyword evidence="1" id="KW-0812">Transmembrane</keyword>
<dbReference type="InterPro" id="IPR020348">
    <property type="entry name" value="Uncharacterised_YvaD"/>
</dbReference>
<feature type="transmembrane region" description="Helical" evidence="1">
    <location>
        <begin position="77"/>
        <end position="97"/>
    </location>
</feature>
<feature type="transmembrane region" description="Helical" evidence="1">
    <location>
        <begin position="7"/>
        <end position="27"/>
    </location>
</feature>
<feature type="transmembrane region" description="Helical" evidence="1">
    <location>
        <begin position="103"/>
        <end position="124"/>
    </location>
</feature>
<gene>
    <name evidence="2" type="ORF">BW900_30300</name>
    <name evidence="3" type="ORF">DET55_1085</name>
</gene>
<keyword evidence="1" id="KW-1133">Transmembrane helix</keyword>
<evidence type="ECO:0000313" key="5">
    <source>
        <dbReference type="Proteomes" id="UP000256530"/>
    </source>
</evidence>
<evidence type="ECO:0000313" key="2">
    <source>
        <dbReference type="EMBL" id="OOR02830.1"/>
    </source>
</evidence>
<dbReference type="Proteomes" id="UP000190696">
    <property type="component" value="Unassembled WGS sequence"/>
</dbReference>
<keyword evidence="1" id="KW-0472">Membrane</keyword>
<evidence type="ECO:0000313" key="3">
    <source>
        <dbReference type="EMBL" id="REF38384.1"/>
    </source>
</evidence>
<dbReference type="EMBL" id="QTTY01000008">
    <property type="protein sequence ID" value="REF38384.1"/>
    <property type="molecule type" value="Genomic_DNA"/>
</dbReference>
<dbReference type="EMBL" id="MUAI01000083">
    <property type="protein sequence ID" value="OOR02830.1"/>
    <property type="molecule type" value="Genomic_DNA"/>
</dbReference>
<evidence type="ECO:0008006" key="6">
    <source>
        <dbReference type="Google" id="ProtNLM"/>
    </source>
</evidence>
<dbReference type="Proteomes" id="UP000256530">
    <property type="component" value="Unassembled WGS sequence"/>
</dbReference>
<name>A0A1S9SYP9_BACMY</name>